<protein>
    <submittedName>
        <fullName evidence="1">Uncharacterized protein</fullName>
    </submittedName>
</protein>
<dbReference type="AlphaFoldDB" id="A0AAQ1KFD2"/>
<dbReference type="RefSeq" id="WP_074980198.1">
    <property type="nucleotide sequence ID" value="NZ_FOLS01000010.1"/>
</dbReference>
<dbReference type="Proteomes" id="UP000183385">
    <property type="component" value="Unassembled WGS sequence"/>
</dbReference>
<gene>
    <name evidence="1" type="ORF">SAMN05216577_11067</name>
</gene>
<proteinExistence type="predicted"/>
<evidence type="ECO:0000313" key="1">
    <source>
        <dbReference type="EMBL" id="SFC75979.1"/>
    </source>
</evidence>
<name>A0AAQ1KFD2_9PSED</name>
<sequence>MIDYFIRVADEAAMRTTLIASGAAQDTDGHLIPADGVAIDIIGTWYDPPAAEGEAPQPRTGYYANVRSEALIDWPEGVIEAEPVTPWRVWA</sequence>
<organism evidence="1 2">
    <name type="scientific">Pseudomonas citronellolis</name>
    <dbReference type="NCBI Taxonomy" id="53408"/>
    <lineage>
        <taxon>Bacteria</taxon>
        <taxon>Pseudomonadati</taxon>
        <taxon>Pseudomonadota</taxon>
        <taxon>Gammaproteobacteria</taxon>
        <taxon>Pseudomonadales</taxon>
        <taxon>Pseudomonadaceae</taxon>
        <taxon>Pseudomonas</taxon>
    </lineage>
</organism>
<comment type="caution">
    <text evidence="1">The sequence shown here is derived from an EMBL/GenBank/DDBJ whole genome shotgun (WGS) entry which is preliminary data.</text>
</comment>
<keyword evidence="2" id="KW-1185">Reference proteome</keyword>
<dbReference type="EMBL" id="FOLS01000010">
    <property type="protein sequence ID" value="SFC75979.1"/>
    <property type="molecule type" value="Genomic_DNA"/>
</dbReference>
<reference evidence="1 2" key="1">
    <citation type="submission" date="2016-10" db="EMBL/GenBank/DDBJ databases">
        <authorList>
            <person name="Varghese N."/>
            <person name="Submissions S."/>
        </authorList>
    </citation>
    <scope>NUCLEOTIDE SEQUENCE [LARGE SCALE GENOMIC DNA]</scope>
    <source>
        <strain evidence="1 2">LMG 18378</strain>
    </source>
</reference>
<accession>A0AAQ1KFD2</accession>
<evidence type="ECO:0000313" key="2">
    <source>
        <dbReference type="Proteomes" id="UP000183385"/>
    </source>
</evidence>